<feature type="compositionally biased region" description="Basic and acidic residues" evidence="1">
    <location>
        <begin position="28"/>
        <end position="44"/>
    </location>
</feature>
<dbReference type="Proteomes" id="UP000231878">
    <property type="component" value="Unassembled WGS sequence"/>
</dbReference>
<organism evidence="2 3">
    <name type="scientific">Burkholderia pseudomallei</name>
    <name type="common">Pseudomonas pseudomallei</name>
    <dbReference type="NCBI Taxonomy" id="28450"/>
    <lineage>
        <taxon>Bacteria</taxon>
        <taxon>Pseudomonadati</taxon>
        <taxon>Pseudomonadota</taxon>
        <taxon>Betaproteobacteria</taxon>
        <taxon>Burkholderiales</taxon>
        <taxon>Burkholderiaceae</taxon>
        <taxon>Burkholderia</taxon>
        <taxon>pseudomallei group</taxon>
    </lineage>
</organism>
<gene>
    <name evidence="2" type="ORF">CWD88_13255</name>
</gene>
<accession>A0AAX0UAL1</accession>
<feature type="region of interest" description="Disordered" evidence="1">
    <location>
        <begin position="1"/>
        <end position="45"/>
    </location>
</feature>
<evidence type="ECO:0000256" key="1">
    <source>
        <dbReference type="SAM" id="MobiDB-lite"/>
    </source>
</evidence>
<protein>
    <submittedName>
        <fullName evidence="2">Uncharacterized protein</fullName>
    </submittedName>
</protein>
<evidence type="ECO:0000313" key="2">
    <source>
        <dbReference type="EMBL" id="PJO65754.1"/>
    </source>
</evidence>
<sequence length="103" mass="11223">MRARRAHRTARAHALRRACRASGLLSGEGRRDASPPPRRIRDEAPPAVALLPQAPLLERGRGRQCAGRRASSDECVQVASRPKRGDALRRGPTHRYSAAIASV</sequence>
<comment type="caution">
    <text evidence="2">The sequence shown here is derived from an EMBL/GenBank/DDBJ whole genome shotgun (WGS) entry which is preliminary data.</text>
</comment>
<feature type="region of interest" description="Disordered" evidence="1">
    <location>
        <begin position="76"/>
        <end position="103"/>
    </location>
</feature>
<dbReference type="AlphaFoldDB" id="A0AAX0UAL1"/>
<proteinExistence type="predicted"/>
<reference evidence="2 3" key="1">
    <citation type="submission" date="2017-11" db="EMBL/GenBank/DDBJ databases">
        <title>Molecular characterization of Burkholderia pseudomallei and closely related isolates from Vietnam.</title>
        <authorList>
            <person name="Ustinov D.V."/>
            <person name="Antonov A.S."/>
            <person name="Avdusheva E.F."/>
            <person name="Shpak I.M."/>
            <person name="Zakharova I.B."/>
            <person name="Thi L.A."/>
            <person name="Teteryatnikova N."/>
            <person name="Lopasteyskaya Y.A."/>
            <person name="Kuzyutina J.A."/>
            <person name="Ngo T.N."/>
            <person name="Victorov D.V."/>
        </authorList>
    </citation>
    <scope>NUCLEOTIDE SEQUENCE [LARGE SCALE GENOMIC DNA]</scope>
    <source>
        <strain evidence="2 3">V1512</strain>
    </source>
</reference>
<name>A0AAX0UAL1_BURPE</name>
<feature type="compositionally biased region" description="Basic residues" evidence="1">
    <location>
        <begin position="1"/>
        <end position="19"/>
    </location>
</feature>
<evidence type="ECO:0000313" key="3">
    <source>
        <dbReference type="Proteomes" id="UP000231878"/>
    </source>
</evidence>
<dbReference type="EMBL" id="PHRB01000011">
    <property type="protein sequence ID" value="PJO65754.1"/>
    <property type="molecule type" value="Genomic_DNA"/>
</dbReference>